<dbReference type="Proteomes" id="UP000183376">
    <property type="component" value="Chromosome I"/>
</dbReference>
<dbReference type="Pfam" id="PF00440">
    <property type="entry name" value="TetR_N"/>
    <property type="match status" value="1"/>
</dbReference>
<dbReference type="SUPFAM" id="SSF48498">
    <property type="entry name" value="Tetracyclin repressor-like, C-terminal domain"/>
    <property type="match status" value="1"/>
</dbReference>
<gene>
    <name evidence="6" type="ORF">SAMN04489726_0053</name>
</gene>
<dbReference type="AlphaFoldDB" id="A0A1G9QWI1"/>
<dbReference type="eggNOG" id="COG1309">
    <property type="taxonomic scope" value="Bacteria"/>
</dbReference>
<dbReference type="InterPro" id="IPR050109">
    <property type="entry name" value="HTH-type_TetR-like_transc_reg"/>
</dbReference>
<keyword evidence="1" id="KW-0805">Transcription regulation</keyword>
<dbReference type="SUPFAM" id="SSF46689">
    <property type="entry name" value="Homeodomain-like"/>
    <property type="match status" value="1"/>
</dbReference>
<keyword evidence="3" id="KW-0804">Transcription</keyword>
<dbReference type="InterPro" id="IPR036271">
    <property type="entry name" value="Tet_transcr_reg_TetR-rel_C_sf"/>
</dbReference>
<reference evidence="6 7" key="1">
    <citation type="submission" date="2016-10" db="EMBL/GenBank/DDBJ databases">
        <authorList>
            <person name="de Groot N.N."/>
        </authorList>
    </citation>
    <scope>NUCLEOTIDE SEQUENCE [LARGE SCALE GENOMIC DNA]</scope>
    <source>
        <strain evidence="6 7">DSM 44149</strain>
    </source>
</reference>
<name>A0A1G9QWI1_ALLAB</name>
<dbReference type="InterPro" id="IPR023772">
    <property type="entry name" value="DNA-bd_HTH_TetR-type_CS"/>
</dbReference>
<dbReference type="InterPro" id="IPR047923">
    <property type="entry name" value="ArpA-like"/>
</dbReference>
<dbReference type="GO" id="GO:0000976">
    <property type="term" value="F:transcription cis-regulatory region binding"/>
    <property type="evidence" value="ECO:0007669"/>
    <property type="project" value="TreeGrafter"/>
</dbReference>
<dbReference type="Pfam" id="PF21935">
    <property type="entry name" value="TetR_C_45"/>
    <property type="match status" value="1"/>
</dbReference>
<dbReference type="PROSITE" id="PS01081">
    <property type="entry name" value="HTH_TETR_1"/>
    <property type="match status" value="1"/>
</dbReference>
<keyword evidence="2 4" id="KW-0238">DNA-binding</keyword>
<sequence>MRKKERAELTRAKLIKAAATTFDDKGFRGTSLQDVCEAAGVTKGALYFHFPSKDALALAVIEEHYRGWPPSVDSLLLTSDGRALQALVDLSFQFGSQLVGDPVIRAAVRLVFESEFDEPEPRRAFSGWISAVNTLLEQARAQGDTRDGLDLTATAELLVGVFTGSQLVAQSLTGRKDMIERIRHLWVCFLPGVRPDGAPADLRLEPLALERPRVASPSL</sequence>
<dbReference type="InterPro" id="IPR054126">
    <property type="entry name" value="CprB_TetR_C"/>
</dbReference>
<dbReference type="PANTHER" id="PTHR30055:SF234">
    <property type="entry name" value="HTH-TYPE TRANSCRIPTIONAL REGULATOR BETI"/>
    <property type="match status" value="1"/>
</dbReference>
<feature type="DNA-binding region" description="H-T-H motif" evidence="4">
    <location>
        <begin position="31"/>
        <end position="50"/>
    </location>
</feature>
<dbReference type="InterPro" id="IPR001647">
    <property type="entry name" value="HTH_TetR"/>
</dbReference>
<dbReference type="PROSITE" id="PS50977">
    <property type="entry name" value="HTH_TETR_2"/>
    <property type="match status" value="1"/>
</dbReference>
<dbReference type="GO" id="GO:0003700">
    <property type="term" value="F:DNA-binding transcription factor activity"/>
    <property type="evidence" value="ECO:0007669"/>
    <property type="project" value="TreeGrafter"/>
</dbReference>
<evidence type="ECO:0000313" key="6">
    <source>
        <dbReference type="EMBL" id="SDM15392.1"/>
    </source>
</evidence>
<evidence type="ECO:0000256" key="1">
    <source>
        <dbReference type="ARBA" id="ARBA00023015"/>
    </source>
</evidence>
<proteinExistence type="predicted"/>
<accession>A0A1G9QWI1</accession>
<dbReference type="NCBIfam" id="NF041196">
    <property type="entry name" value="ScbR_bind_reg"/>
    <property type="match status" value="1"/>
</dbReference>
<feature type="domain" description="HTH tetR-type" evidence="5">
    <location>
        <begin position="8"/>
        <end position="68"/>
    </location>
</feature>
<evidence type="ECO:0000259" key="5">
    <source>
        <dbReference type="PROSITE" id="PS50977"/>
    </source>
</evidence>
<evidence type="ECO:0000256" key="2">
    <source>
        <dbReference type="ARBA" id="ARBA00023125"/>
    </source>
</evidence>
<organism evidence="6 7">
    <name type="scientific">Allokutzneria albata</name>
    <name type="common">Kibdelosporangium albatum</name>
    <dbReference type="NCBI Taxonomy" id="211114"/>
    <lineage>
        <taxon>Bacteria</taxon>
        <taxon>Bacillati</taxon>
        <taxon>Actinomycetota</taxon>
        <taxon>Actinomycetes</taxon>
        <taxon>Pseudonocardiales</taxon>
        <taxon>Pseudonocardiaceae</taxon>
        <taxon>Allokutzneria</taxon>
    </lineage>
</organism>
<evidence type="ECO:0000256" key="3">
    <source>
        <dbReference type="ARBA" id="ARBA00023163"/>
    </source>
</evidence>
<keyword evidence="7" id="KW-1185">Reference proteome</keyword>
<dbReference type="RefSeq" id="WP_030431903.1">
    <property type="nucleotide sequence ID" value="NZ_JOEF01000022.1"/>
</dbReference>
<dbReference type="PANTHER" id="PTHR30055">
    <property type="entry name" value="HTH-TYPE TRANSCRIPTIONAL REGULATOR RUTR"/>
    <property type="match status" value="1"/>
</dbReference>
<evidence type="ECO:0000313" key="7">
    <source>
        <dbReference type="Proteomes" id="UP000183376"/>
    </source>
</evidence>
<dbReference type="OrthoDB" id="3237195at2"/>
<dbReference type="InterPro" id="IPR009057">
    <property type="entry name" value="Homeodomain-like_sf"/>
</dbReference>
<dbReference type="STRING" id="211114.SAMN04489726_0053"/>
<dbReference type="PRINTS" id="PR00455">
    <property type="entry name" value="HTHTETR"/>
</dbReference>
<dbReference type="EMBL" id="LT629701">
    <property type="protein sequence ID" value="SDM15392.1"/>
    <property type="molecule type" value="Genomic_DNA"/>
</dbReference>
<dbReference type="Gene3D" id="1.10.357.10">
    <property type="entry name" value="Tetracycline Repressor, domain 2"/>
    <property type="match status" value="1"/>
</dbReference>
<protein>
    <submittedName>
        <fullName evidence="6">DNA-binding transcriptional regulator, AcrR family</fullName>
    </submittedName>
</protein>
<evidence type="ECO:0000256" key="4">
    <source>
        <dbReference type="PROSITE-ProRule" id="PRU00335"/>
    </source>
</evidence>